<reference evidence="1" key="1">
    <citation type="submission" date="2019-11" db="EMBL/GenBank/DDBJ databases">
        <title>Nori genome reveals adaptations in red seaweeds to the harsh intertidal environment.</title>
        <authorList>
            <person name="Wang D."/>
            <person name="Mao Y."/>
        </authorList>
    </citation>
    <scope>NUCLEOTIDE SEQUENCE</scope>
    <source>
        <tissue evidence="1">Gametophyte</tissue>
    </source>
</reference>
<keyword evidence="2" id="KW-1185">Reference proteome</keyword>
<protein>
    <submittedName>
        <fullName evidence="1">Uncharacterized protein</fullName>
    </submittedName>
</protein>
<evidence type="ECO:0000313" key="2">
    <source>
        <dbReference type="Proteomes" id="UP000798662"/>
    </source>
</evidence>
<dbReference type="EMBL" id="CM020618">
    <property type="protein sequence ID" value="KAK1858444.1"/>
    <property type="molecule type" value="Genomic_DNA"/>
</dbReference>
<organism evidence="1 2">
    <name type="scientific">Pyropia yezoensis</name>
    <name type="common">Susabi-nori</name>
    <name type="synonym">Porphyra yezoensis</name>
    <dbReference type="NCBI Taxonomy" id="2788"/>
    <lineage>
        <taxon>Eukaryota</taxon>
        <taxon>Rhodophyta</taxon>
        <taxon>Bangiophyceae</taxon>
        <taxon>Bangiales</taxon>
        <taxon>Bangiaceae</taxon>
        <taxon>Pyropia</taxon>
    </lineage>
</organism>
<accession>A0ACC3BL59</accession>
<name>A0ACC3BL59_PYRYE</name>
<comment type="caution">
    <text evidence="1">The sequence shown here is derived from an EMBL/GenBank/DDBJ whole genome shotgun (WGS) entry which is preliminary data.</text>
</comment>
<sequence>MGIKGLTKLLGDHAPGAIKDVELKSLFGRKVAIDASMSIYQFLVAVRQAGGDSLTNDAGDVTSHLSGLFHRTVRLMEMGIKPVYVFDGAPPEMKSGELQKRTEAKAAAKAAAAKAVEEGNAELAEKYTRRVNSVTPAMTADCKTLLRAMGVPVVEAPCEAEAQCAAMAKAGLVYAMASEDMDSLTFGTPILIRQMWAGARAGADKKGVKPMTFNLEAALSGLDMTMDQFVDVCILCGCDYTDSIKGIGPTKALALVRKYGDLSAVINALKGEGKYSIPDPFPVEEVRELFLSPKVADPAGLTLKWGEVDEAGLKALLVEQSQFKEETVTSGIARIRKSMKNSTQGRLDSFFKPVPGAAASSGGTKRKGGPGGKAASTAGKGKAAAPKKAKK</sequence>
<proteinExistence type="predicted"/>
<evidence type="ECO:0000313" key="1">
    <source>
        <dbReference type="EMBL" id="KAK1858444.1"/>
    </source>
</evidence>
<dbReference type="Proteomes" id="UP000798662">
    <property type="component" value="Chromosome 1"/>
</dbReference>
<gene>
    <name evidence="1" type="ORF">I4F81_001049</name>
</gene>